<accession>A0ABQ8EBZ1</accession>
<protein>
    <submittedName>
        <fullName evidence="1">Uncharacterized protein</fullName>
    </submittedName>
</protein>
<name>A0ABQ8EBZ1_BRANA</name>
<dbReference type="Proteomes" id="UP000824890">
    <property type="component" value="Unassembled WGS sequence"/>
</dbReference>
<evidence type="ECO:0000313" key="1">
    <source>
        <dbReference type="EMBL" id="KAH0939179.1"/>
    </source>
</evidence>
<sequence>MYTVCTDSGESEEAVVDRDLNLTDDVETVTEEEIIVSVNRTSERILHLEDGTIRDPELHRLKRDVELITRDSFRVRVSFPATASEYAPGTPWLRLTEPLLALIMQSDFRASYSVFAAGTGLDVLFSMYLRFISKSTTCSDISVELQVMALKERGQINL</sequence>
<evidence type="ECO:0000313" key="2">
    <source>
        <dbReference type="Proteomes" id="UP000824890"/>
    </source>
</evidence>
<proteinExistence type="predicted"/>
<dbReference type="EMBL" id="JAGKQM010000002">
    <property type="protein sequence ID" value="KAH0939179.1"/>
    <property type="molecule type" value="Genomic_DNA"/>
</dbReference>
<comment type="caution">
    <text evidence="1">The sequence shown here is derived from an EMBL/GenBank/DDBJ whole genome shotgun (WGS) entry which is preliminary data.</text>
</comment>
<gene>
    <name evidence="1" type="ORF">HID58_006640</name>
</gene>
<reference evidence="1 2" key="1">
    <citation type="submission" date="2021-05" db="EMBL/GenBank/DDBJ databases">
        <title>Genome Assembly of Synthetic Allotetraploid Brassica napus Reveals Homoeologous Exchanges between Subgenomes.</title>
        <authorList>
            <person name="Davis J.T."/>
        </authorList>
    </citation>
    <scope>NUCLEOTIDE SEQUENCE [LARGE SCALE GENOMIC DNA]</scope>
    <source>
        <strain evidence="2">cv. Da-Ae</strain>
        <tissue evidence="1">Seedling</tissue>
    </source>
</reference>
<organism evidence="1 2">
    <name type="scientific">Brassica napus</name>
    <name type="common">Rape</name>
    <dbReference type="NCBI Taxonomy" id="3708"/>
    <lineage>
        <taxon>Eukaryota</taxon>
        <taxon>Viridiplantae</taxon>
        <taxon>Streptophyta</taxon>
        <taxon>Embryophyta</taxon>
        <taxon>Tracheophyta</taxon>
        <taxon>Spermatophyta</taxon>
        <taxon>Magnoliopsida</taxon>
        <taxon>eudicotyledons</taxon>
        <taxon>Gunneridae</taxon>
        <taxon>Pentapetalae</taxon>
        <taxon>rosids</taxon>
        <taxon>malvids</taxon>
        <taxon>Brassicales</taxon>
        <taxon>Brassicaceae</taxon>
        <taxon>Brassiceae</taxon>
        <taxon>Brassica</taxon>
    </lineage>
</organism>
<keyword evidence="2" id="KW-1185">Reference proteome</keyword>